<evidence type="ECO:0000256" key="3">
    <source>
        <dbReference type="ARBA" id="ARBA00022692"/>
    </source>
</evidence>
<keyword evidence="3 7" id="KW-0812">Transmembrane</keyword>
<reference evidence="10 11" key="1">
    <citation type="submission" date="2015-10" db="EMBL/GenBank/DDBJ databases">
        <title>Metagenome-Assembled Genomes uncover a global brackish microbiome.</title>
        <authorList>
            <person name="Hugerth L.W."/>
            <person name="Larsson J."/>
            <person name="Alneberg J."/>
            <person name="Lindh M.V."/>
            <person name="Legrand C."/>
            <person name="Pinhassi J."/>
            <person name="Andersson A.F."/>
        </authorList>
    </citation>
    <scope>NUCLEOTIDE SEQUENCE [LARGE SCALE GENOMIC DNA]</scope>
    <source>
        <strain evidence="10">BACL4 MAG-120507-bin80</strain>
    </source>
</reference>
<feature type="transmembrane region" description="Helical" evidence="7">
    <location>
        <begin position="327"/>
        <end position="349"/>
    </location>
</feature>
<dbReference type="InterPro" id="IPR025857">
    <property type="entry name" value="MacB_PCD"/>
</dbReference>
<sequence>MFFALFESSRAAFVSIFAHGLRSFLTTLGIVIGVASVIAVVSVTQGMSAFIGDTFSSLGSNSLTIESYTPLEDQMKGIRARLTPNDLELIEKRADGIASITPILYANRASQVKYGSQTAFSQIFGTTYAFQDVSQSYMRVGRFIAQSDNETRRRVVVIGEKVRENLSLPENPVNEFVEIGGEWLKVVGLLEPKGDLMGFSQDDLVIMPFNTMRSIQGNQARSDIQIQLSLTEQANIETISQQLTTLLRNAHGLSGNEDDDFTIQTSEQLMETFDTIINMVTIVVGGIVSISLLVGGIGIMNIMLVSVTERTREIGICKAIGAKRHHILMQFLIEALLLSLLGGLIGLAIGYVLGNLISSSIPGFPPATIPLWSIALALGFSGFVGVLFGILPAAKAANLDPIDALRYE</sequence>
<dbReference type="InterPro" id="IPR003838">
    <property type="entry name" value="ABC3_permease_C"/>
</dbReference>
<dbReference type="GO" id="GO:0022857">
    <property type="term" value="F:transmembrane transporter activity"/>
    <property type="evidence" value="ECO:0007669"/>
    <property type="project" value="TreeGrafter"/>
</dbReference>
<dbReference type="Pfam" id="PF02687">
    <property type="entry name" value="FtsX"/>
    <property type="match status" value="1"/>
</dbReference>
<dbReference type="GO" id="GO:0005886">
    <property type="term" value="C:plasma membrane"/>
    <property type="evidence" value="ECO:0007669"/>
    <property type="project" value="UniProtKB-SubCell"/>
</dbReference>
<gene>
    <name evidence="10" type="ORF">ABR69_08670</name>
</gene>
<feature type="transmembrane region" description="Helical" evidence="7">
    <location>
        <begin position="276"/>
        <end position="306"/>
    </location>
</feature>
<evidence type="ECO:0000256" key="5">
    <source>
        <dbReference type="ARBA" id="ARBA00023136"/>
    </source>
</evidence>
<dbReference type="InterPro" id="IPR050250">
    <property type="entry name" value="Macrolide_Exporter_MacB"/>
</dbReference>
<feature type="domain" description="MacB-like periplasmic core" evidence="9">
    <location>
        <begin position="23"/>
        <end position="245"/>
    </location>
</feature>
<evidence type="ECO:0000256" key="2">
    <source>
        <dbReference type="ARBA" id="ARBA00022475"/>
    </source>
</evidence>
<dbReference type="PANTHER" id="PTHR30572">
    <property type="entry name" value="MEMBRANE COMPONENT OF TRANSPORTER-RELATED"/>
    <property type="match status" value="1"/>
</dbReference>
<comment type="caution">
    <text evidence="10">The sequence shown here is derived from an EMBL/GenBank/DDBJ whole genome shotgun (WGS) entry which is preliminary data.</text>
</comment>
<accession>A0A0R2SL65</accession>
<feature type="domain" description="ABC3 transporter permease C-terminal" evidence="8">
    <location>
        <begin position="287"/>
        <end position="401"/>
    </location>
</feature>
<evidence type="ECO:0000259" key="8">
    <source>
        <dbReference type="Pfam" id="PF02687"/>
    </source>
</evidence>
<feature type="transmembrane region" description="Helical" evidence="7">
    <location>
        <begin position="21"/>
        <end position="41"/>
    </location>
</feature>
<evidence type="ECO:0000256" key="4">
    <source>
        <dbReference type="ARBA" id="ARBA00022989"/>
    </source>
</evidence>
<evidence type="ECO:0000313" key="11">
    <source>
        <dbReference type="Proteomes" id="UP000051934"/>
    </source>
</evidence>
<keyword evidence="5 7" id="KW-0472">Membrane</keyword>
<dbReference type="AlphaFoldDB" id="A0A0R2SL65"/>
<proteinExistence type="inferred from homology"/>
<dbReference type="Proteomes" id="UP000051934">
    <property type="component" value="Unassembled WGS sequence"/>
</dbReference>
<protein>
    <submittedName>
        <fullName evidence="10">Multidrug ABC transporter substrate-binding protein</fullName>
    </submittedName>
</protein>
<comment type="similarity">
    <text evidence="6">Belongs to the ABC-4 integral membrane protein family.</text>
</comment>
<evidence type="ECO:0000313" key="10">
    <source>
        <dbReference type="EMBL" id="KRO73395.1"/>
    </source>
</evidence>
<organism evidence="10 11">
    <name type="scientific">OM182 bacterium BACL3 MAG-120507-bin80</name>
    <dbReference type="NCBI Taxonomy" id="1655577"/>
    <lineage>
        <taxon>Bacteria</taxon>
        <taxon>Pseudomonadati</taxon>
        <taxon>Pseudomonadota</taxon>
        <taxon>Gammaproteobacteria</taxon>
        <taxon>OMG group</taxon>
        <taxon>OM182 clade</taxon>
    </lineage>
</organism>
<comment type="subcellular location">
    <subcellularLocation>
        <location evidence="1">Cell membrane</location>
        <topology evidence="1">Multi-pass membrane protein</topology>
    </subcellularLocation>
</comment>
<dbReference type="Pfam" id="PF12704">
    <property type="entry name" value="MacB_PCD"/>
    <property type="match status" value="1"/>
</dbReference>
<evidence type="ECO:0000259" key="9">
    <source>
        <dbReference type="Pfam" id="PF12704"/>
    </source>
</evidence>
<feature type="transmembrane region" description="Helical" evidence="7">
    <location>
        <begin position="369"/>
        <end position="391"/>
    </location>
</feature>
<dbReference type="EMBL" id="LIBB01000004">
    <property type="protein sequence ID" value="KRO73395.1"/>
    <property type="molecule type" value="Genomic_DNA"/>
</dbReference>
<evidence type="ECO:0000256" key="1">
    <source>
        <dbReference type="ARBA" id="ARBA00004651"/>
    </source>
</evidence>
<dbReference type="PANTHER" id="PTHR30572:SF4">
    <property type="entry name" value="ABC TRANSPORTER PERMEASE YTRF"/>
    <property type="match status" value="1"/>
</dbReference>
<evidence type="ECO:0000256" key="7">
    <source>
        <dbReference type="SAM" id="Phobius"/>
    </source>
</evidence>
<evidence type="ECO:0000256" key="6">
    <source>
        <dbReference type="ARBA" id="ARBA00038076"/>
    </source>
</evidence>
<keyword evidence="4 7" id="KW-1133">Transmembrane helix</keyword>
<keyword evidence="2" id="KW-1003">Cell membrane</keyword>
<name>A0A0R2SL65_9GAMM</name>